<gene>
    <name evidence="10" type="ORF">CANINC_000008</name>
</gene>
<dbReference type="GO" id="GO:0033557">
    <property type="term" value="C:Slx1-Slx4 complex"/>
    <property type="evidence" value="ECO:0007669"/>
    <property type="project" value="UniProtKB-UniRule"/>
</dbReference>
<dbReference type="PANTHER" id="PTHR20208">
    <property type="entry name" value="STRUCTURE-SPECIFIC ENDONUCLEASE SUBUNIT SLX1"/>
    <property type="match status" value="1"/>
</dbReference>
<evidence type="ECO:0000256" key="1">
    <source>
        <dbReference type="ARBA" id="ARBA00022722"/>
    </source>
</evidence>
<dbReference type="PROSITE" id="PS50164">
    <property type="entry name" value="GIY_YIG"/>
    <property type="match status" value="1"/>
</dbReference>
<dbReference type="Pfam" id="PF01541">
    <property type="entry name" value="GIY-YIG"/>
    <property type="match status" value="1"/>
</dbReference>
<comment type="caution">
    <text evidence="8">Lacks conserved residue(s) required for the propagation of feature annotation.</text>
</comment>
<protein>
    <recommendedName>
        <fullName evidence="9">GIY-YIG domain-containing protein</fullName>
    </recommendedName>
</protein>
<comment type="subcellular location">
    <subcellularLocation>
        <location evidence="8">Nucleus</location>
    </subcellularLocation>
</comment>
<dbReference type="CDD" id="cd10455">
    <property type="entry name" value="GIY-YIG_SLX1"/>
    <property type="match status" value="1"/>
</dbReference>
<keyword evidence="5 8" id="KW-0233">DNA recombination</keyword>
<comment type="similarity">
    <text evidence="8">Belongs to the SLX1 family.</text>
</comment>
<dbReference type="Gene3D" id="3.30.40.10">
    <property type="entry name" value="Zinc/RING finger domain, C3HC4 (zinc finger)"/>
    <property type="match status" value="1"/>
</dbReference>
<dbReference type="InterPro" id="IPR035901">
    <property type="entry name" value="GIY-YIG_endonuc_sf"/>
</dbReference>
<feature type="domain" description="GIY-YIG" evidence="9">
    <location>
        <begin position="65"/>
        <end position="148"/>
    </location>
</feature>
<dbReference type="InterPro" id="IPR000305">
    <property type="entry name" value="GIY-YIG_endonuc"/>
</dbReference>
<keyword evidence="6 8" id="KW-0234">DNA repair</keyword>
<keyword evidence="11" id="KW-1185">Reference proteome</keyword>
<dbReference type="Proteomes" id="UP000307173">
    <property type="component" value="Unassembled WGS sequence"/>
</dbReference>
<organism evidence="10 11">
    <name type="scientific">Pichia inconspicua</name>
    <dbReference type="NCBI Taxonomy" id="52247"/>
    <lineage>
        <taxon>Eukaryota</taxon>
        <taxon>Fungi</taxon>
        <taxon>Dikarya</taxon>
        <taxon>Ascomycota</taxon>
        <taxon>Saccharomycotina</taxon>
        <taxon>Pichiomycetes</taxon>
        <taxon>Pichiales</taxon>
        <taxon>Pichiaceae</taxon>
        <taxon>Pichia</taxon>
    </lineage>
</organism>
<dbReference type="GO" id="GO:0000724">
    <property type="term" value="P:double-strand break repair via homologous recombination"/>
    <property type="evidence" value="ECO:0007669"/>
    <property type="project" value="TreeGrafter"/>
</dbReference>
<dbReference type="HAMAP" id="MF_03100">
    <property type="entry name" value="Endonuc_su_Slx1"/>
    <property type="match status" value="1"/>
</dbReference>
<evidence type="ECO:0000256" key="2">
    <source>
        <dbReference type="ARBA" id="ARBA00022759"/>
    </source>
</evidence>
<comment type="function">
    <text evidence="8">Catalytic subunit of the SLX1-SLX4 structure-specific endonuclease that resolves DNA secondary structures generated during DNA repair and recombination. Has endonuclease activity towards branched DNA substrates, introducing single-strand cuts in duplex DNA close to junctions with ss-DNA.</text>
</comment>
<accession>A0A4T0X7F8</accession>
<comment type="subunit">
    <text evidence="8">Forms a heterodimer with SLX4.</text>
</comment>
<dbReference type="PANTHER" id="PTHR20208:SF10">
    <property type="entry name" value="STRUCTURE-SPECIFIC ENDONUCLEASE SUBUNIT SLX1"/>
    <property type="match status" value="1"/>
</dbReference>
<dbReference type="Pfam" id="PF21202">
    <property type="entry name" value="SLX1_C"/>
    <property type="match status" value="1"/>
</dbReference>
<evidence type="ECO:0000256" key="3">
    <source>
        <dbReference type="ARBA" id="ARBA00022763"/>
    </source>
</evidence>
<keyword evidence="2 8" id="KW-0255">Endonuclease</keyword>
<dbReference type="SUPFAM" id="SSF82771">
    <property type="entry name" value="GIY-YIG endonuclease"/>
    <property type="match status" value="1"/>
</dbReference>
<comment type="cofactor">
    <cofactor evidence="8">
        <name>a divalent metal cation</name>
        <dbReference type="ChEBI" id="CHEBI:60240"/>
    </cofactor>
</comment>
<dbReference type="InterPro" id="IPR050381">
    <property type="entry name" value="SLX1_endonuclease"/>
</dbReference>
<evidence type="ECO:0000256" key="6">
    <source>
        <dbReference type="ARBA" id="ARBA00023204"/>
    </source>
</evidence>
<evidence type="ECO:0000256" key="5">
    <source>
        <dbReference type="ARBA" id="ARBA00023172"/>
    </source>
</evidence>
<keyword evidence="3 8" id="KW-0227">DNA damage</keyword>
<dbReference type="Gene3D" id="3.40.1440.10">
    <property type="entry name" value="GIY-YIG endonuclease"/>
    <property type="match status" value="1"/>
</dbReference>
<reference evidence="10 11" key="1">
    <citation type="journal article" date="2019" name="Front. Genet.">
        <title>Whole-Genome Sequencing of the Opportunistic Yeast Pathogen Candida inconspicua Uncovers Its Hybrid Origin.</title>
        <authorList>
            <person name="Mixao V."/>
            <person name="Hansen A.P."/>
            <person name="Saus E."/>
            <person name="Boekhout T."/>
            <person name="Lass-Florl C."/>
            <person name="Gabaldon T."/>
        </authorList>
    </citation>
    <scope>NUCLEOTIDE SEQUENCE [LARGE SCALE GENOMIC DNA]</scope>
    <source>
        <strain evidence="10 11">CBS 180</strain>
    </source>
</reference>
<evidence type="ECO:0000256" key="8">
    <source>
        <dbReference type="HAMAP-Rule" id="MF_03100"/>
    </source>
</evidence>
<keyword evidence="1 8" id="KW-0540">Nuclease</keyword>
<evidence type="ECO:0000256" key="4">
    <source>
        <dbReference type="ARBA" id="ARBA00022801"/>
    </source>
</evidence>
<evidence type="ECO:0000313" key="11">
    <source>
        <dbReference type="Proteomes" id="UP000307173"/>
    </source>
</evidence>
<sequence length="346" mass="40005">MQVANFKPAAVINHFCQDKTIPTQDGPMNDVDIFLQSKNSDLIKQSEDSSQTTPDEIQFDKNIPPLYGVYLLNSLSKKQCFYVGSTPDPKRRLRQHNGELTRGGAYRTKKQGYRPWRVILYVYGFPSRVNALQFEHAWQHAYQTRHIPYEKRINPEQKRTGSGTSLHSKLANCRLLLSSDSFKRLGLKVAIFNNATYDVWLKNKYAIDIPDDILIDIRIDDESLDNQTFNTGNYNQLSQFMKSVMESQSQYFEKCAQLYQNGVDKVCKVCMKEVHVSNDADTLCFCTQPNCEGCYHMKCLANKFLNEEKNDIVHVLPKKGRCIVCKKMNFWNLLIRGSKHLVQNYL</sequence>
<comment type="caution">
    <text evidence="10">The sequence shown here is derived from an EMBL/GenBank/DDBJ whole genome shotgun (WGS) entry which is preliminary data.</text>
</comment>
<evidence type="ECO:0000256" key="7">
    <source>
        <dbReference type="ARBA" id="ARBA00023242"/>
    </source>
</evidence>
<proteinExistence type="inferred from homology"/>
<evidence type="ECO:0000313" key="10">
    <source>
        <dbReference type="EMBL" id="TID31379.1"/>
    </source>
</evidence>
<evidence type="ECO:0000259" key="9">
    <source>
        <dbReference type="PROSITE" id="PS50164"/>
    </source>
</evidence>
<dbReference type="STRING" id="52247.A0A4T0X7F8"/>
<dbReference type="InterPro" id="IPR013083">
    <property type="entry name" value="Znf_RING/FYVE/PHD"/>
</dbReference>
<dbReference type="InterPro" id="IPR048749">
    <property type="entry name" value="SLX1_C"/>
</dbReference>
<dbReference type="InterPro" id="IPR027520">
    <property type="entry name" value="Slx1"/>
</dbReference>
<dbReference type="GO" id="GO:0008821">
    <property type="term" value="F:crossover junction DNA endonuclease activity"/>
    <property type="evidence" value="ECO:0007669"/>
    <property type="project" value="TreeGrafter"/>
</dbReference>
<keyword evidence="7 8" id="KW-0539">Nucleus</keyword>
<dbReference type="GO" id="GO:0017108">
    <property type="term" value="F:5'-flap endonuclease activity"/>
    <property type="evidence" value="ECO:0007669"/>
    <property type="project" value="InterPro"/>
</dbReference>
<dbReference type="EMBL" id="SELW01000005">
    <property type="protein sequence ID" value="TID31379.1"/>
    <property type="molecule type" value="Genomic_DNA"/>
</dbReference>
<keyword evidence="4 8" id="KW-0378">Hydrolase</keyword>
<dbReference type="AlphaFoldDB" id="A0A4T0X7F8"/>
<dbReference type="OrthoDB" id="24645at2759"/>
<name>A0A4T0X7F8_9ASCO</name>